<gene>
    <name evidence="1" type="ORF">HOLleu_36435</name>
</gene>
<name>A0A9Q1BFN7_HOLLE</name>
<accession>A0A9Q1BFN7</accession>
<comment type="caution">
    <text evidence="1">The sequence shown here is derived from an EMBL/GenBank/DDBJ whole genome shotgun (WGS) entry which is preliminary data.</text>
</comment>
<keyword evidence="2" id="KW-1185">Reference proteome</keyword>
<evidence type="ECO:0000313" key="1">
    <source>
        <dbReference type="EMBL" id="KAJ8023868.1"/>
    </source>
</evidence>
<dbReference type="AlphaFoldDB" id="A0A9Q1BFN7"/>
<evidence type="ECO:0000313" key="2">
    <source>
        <dbReference type="Proteomes" id="UP001152320"/>
    </source>
</evidence>
<sequence>MASDTRRRFAPDTNGIISNDLRRKRQAQDMISINPSRLGRHHSNLEYSQGSAVGQLPRREKPVGPESFTKWEVSSVSKMGDLVRNVRIRHAALQHLQDRIAERQVCNVETVARQLFRCFSDLNSVLNYLVYLCYCHFNNDGEPDTNNSERITFPYDKSICISTANNERDTSNTFKENIARLIFKPEKTATKNYKRRKVLKSTKPQEDILKILLEVQPVNVVDEKGINTDHNDPLQDDDSGAYCLSLLRFLPEYRMDDLIGLANEDKDGGVTAKDSHYLRNKSRSRISAAKVLSIEIPNLRQLIEEDDDNKEMDFVPKPLLYEVTKLINFVANTTKKILCIVCEREKEFVDKLFDERRVQFKKDSLVVDDEDIAWEKYEEASSMVDI</sequence>
<dbReference type="Proteomes" id="UP001152320">
    <property type="component" value="Chromosome 19"/>
</dbReference>
<protein>
    <submittedName>
        <fullName evidence="1">Uncharacterized protein</fullName>
    </submittedName>
</protein>
<organism evidence="1 2">
    <name type="scientific">Holothuria leucospilota</name>
    <name type="common">Black long sea cucumber</name>
    <name type="synonym">Mertensiothuria leucospilota</name>
    <dbReference type="NCBI Taxonomy" id="206669"/>
    <lineage>
        <taxon>Eukaryota</taxon>
        <taxon>Metazoa</taxon>
        <taxon>Echinodermata</taxon>
        <taxon>Eleutherozoa</taxon>
        <taxon>Echinozoa</taxon>
        <taxon>Holothuroidea</taxon>
        <taxon>Aspidochirotacea</taxon>
        <taxon>Aspidochirotida</taxon>
        <taxon>Holothuriidae</taxon>
        <taxon>Holothuria</taxon>
    </lineage>
</organism>
<dbReference type="EMBL" id="JAIZAY010000019">
    <property type="protein sequence ID" value="KAJ8023868.1"/>
    <property type="molecule type" value="Genomic_DNA"/>
</dbReference>
<dbReference type="OrthoDB" id="10486580at2759"/>
<proteinExistence type="predicted"/>
<reference evidence="1" key="1">
    <citation type="submission" date="2021-10" db="EMBL/GenBank/DDBJ databases">
        <title>Tropical sea cucumber genome reveals ecological adaptation and Cuvierian tubules defense mechanism.</title>
        <authorList>
            <person name="Chen T."/>
        </authorList>
    </citation>
    <scope>NUCLEOTIDE SEQUENCE</scope>
    <source>
        <strain evidence="1">Nanhai2018</strain>
        <tissue evidence="1">Muscle</tissue>
    </source>
</reference>